<keyword evidence="1" id="KW-0812">Transmembrane</keyword>
<keyword evidence="1" id="KW-1133">Transmembrane helix</keyword>
<evidence type="ECO:0000256" key="1">
    <source>
        <dbReference type="SAM" id="Phobius"/>
    </source>
</evidence>
<dbReference type="RefSeq" id="XP_016256180.1">
    <property type="nucleotide sequence ID" value="XM_016413437.1"/>
</dbReference>
<proteinExistence type="predicted"/>
<dbReference type="GeneID" id="27363800"/>
<dbReference type="EMBL" id="KN847387">
    <property type="protein sequence ID" value="KIW35964.1"/>
    <property type="molecule type" value="Genomic_DNA"/>
</dbReference>
<name>A0A0D2DJT6_9EURO</name>
<sequence length="103" mass="10977">MLAITAIIDTKFRIRGPLIIFLAAMTLAGLARNQMVILTFGQNNTVGTNARMAISVANLAYSVTGGIIGSTIFRSQDAPTYGPTLYTTMGVQAALIVVRVSIW</sequence>
<feature type="transmembrane region" description="Helical" evidence="1">
    <location>
        <begin position="12"/>
        <end position="32"/>
    </location>
</feature>
<evidence type="ECO:0008006" key="4">
    <source>
        <dbReference type="Google" id="ProtNLM"/>
    </source>
</evidence>
<organism evidence="2 3">
    <name type="scientific">Exophiala oligosperma</name>
    <dbReference type="NCBI Taxonomy" id="215243"/>
    <lineage>
        <taxon>Eukaryota</taxon>
        <taxon>Fungi</taxon>
        <taxon>Dikarya</taxon>
        <taxon>Ascomycota</taxon>
        <taxon>Pezizomycotina</taxon>
        <taxon>Eurotiomycetes</taxon>
        <taxon>Chaetothyriomycetidae</taxon>
        <taxon>Chaetothyriales</taxon>
        <taxon>Herpotrichiellaceae</taxon>
        <taxon>Exophiala</taxon>
    </lineage>
</organism>
<keyword evidence="3" id="KW-1185">Reference proteome</keyword>
<dbReference type="OrthoDB" id="3639251at2759"/>
<keyword evidence="1" id="KW-0472">Membrane</keyword>
<protein>
    <recommendedName>
        <fullName evidence="4">Major facilitator superfamily (MFS) profile domain-containing protein</fullName>
    </recommendedName>
</protein>
<evidence type="ECO:0000313" key="3">
    <source>
        <dbReference type="Proteomes" id="UP000053342"/>
    </source>
</evidence>
<evidence type="ECO:0000313" key="2">
    <source>
        <dbReference type="EMBL" id="KIW35964.1"/>
    </source>
</evidence>
<gene>
    <name evidence="2" type="ORF">PV06_11726</name>
</gene>
<dbReference type="Proteomes" id="UP000053342">
    <property type="component" value="Unassembled WGS sequence"/>
</dbReference>
<dbReference type="VEuPathDB" id="FungiDB:PV06_11726"/>
<feature type="transmembrane region" description="Helical" evidence="1">
    <location>
        <begin position="85"/>
        <end position="102"/>
    </location>
</feature>
<dbReference type="HOGENOM" id="CLU_2263756_0_0_1"/>
<dbReference type="AlphaFoldDB" id="A0A0D2DJT6"/>
<accession>A0A0D2DJT6</accession>
<feature type="transmembrane region" description="Helical" evidence="1">
    <location>
        <begin position="52"/>
        <end position="73"/>
    </location>
</feature>
<reference evidence="2 3" key="1">
    <citation type="submission" date="2015-01" db="EMBL/GenBank/DDBJ databases">
        <title>The Genome Sequence of Exophiala oligosperma CBS72588.</title>
        <authorList>
            <consortium name="The Broad Institute Genomics Platform"/>
            <person name="Cuomo C."/>
            <person name="de Hoog S."/>
            <person name="Gorbushina A."/>
            <person name="Stielow B."/>
            <person name="Teixiera M."/>
            <person name="Abouelleil A."/>
            <person name="Chapman S.B."/>
            <person name="Priest M."/>
            <person name="Young S.K."/>
            <person name="Wortman J."/>
            <person name="Nusbaum C."/>
            <person name="Birren B."/>
        </authorList>
    </citation>
    <scope>NUCLEOTIDE SEQUENCE [LARGE SCALE GENOMIC DNA]</scope>
    <source>
        <strain evidence="2 3">CBS 72588</strain>
    </source>
</reference>